<evidence type="ECO:0000256" key="10">
    <source>
        <dbReference type="ARBA" id="ARBA00022793"/>
    </source>
</evidence>
<sequence>MDSKDKLTLALDVKTLDEAINLVQQTKDYVGYYKVGKEILNSEGLPTVVKALKSMGAKVFVDVKEMDIPNTVKNAVIAAAMHGADIIDVHASGGRKMMEETVNAAKAVNPNVKIVAVSILTSLNDDDMRDIGYIYSAETMVWKLARLAKEAGLDGLVCSPMELNAVRQIMGPDAFIITPGIKPEWDSKQQDQKRVTTPHDAVVNGCSTMVVGRSITKHATFKPNEAARRIHEEITKALTEPQVAGQTLTDIFVGRLLEAGVVKTGTFTLKNGTQSPIYINVRDLPLHHGAMSMALFMMNSKIAENKLSFDRVGGVPMGALSIANMLSITTGKSILTLRNEAKDHGLVGTKTVESFEKDQNVLVIEDVSTSGGSIKEAVEQYRYLGLKVENAFVVVDRQQGGPEMLAKMDVKLYNLITLQEIVEALYKRSDIDETTKQAIRDYMK</sequence>
<dbReference type="InterPro" id="IPR011060">
    <property type="entry name" value="RibuloseP-bd_barrel"/>
</dbReference>
<name>A0ABR2JFA1_9EUKA</name>
<dbReference type="InterPro" id="IPR001754">
    <property type="entry name" value="OMPdeCOase_dom"/>
</dbReference>
<keyword evidence="10" id="KW-0210">Decarboxylase</keyword>
<evidence type="ECO:0000256" key="5">
    <source>
        <dbReference type="ARBA" id="ARBA00011971"/>
    </source>
</evidence>
<keyword evidence="13" id="KW-0511">Multifunctional enzyme</keyword>
<feature type="domain" description="Orotidine 5'-phosphate decarboxylase" evidence="14">
    <location>
        <begin position="6"/>
        <end position="230"/>
    </location>
</feature>
<evidence type="ECO:0000256" key="12">
    <source>
        <dbReference type="ARBA" id="ARBA00023239"/>
    </source>
</evidence>
<evidence type="ECO:0000256" key="7">
    <source>
        <dbReference type="ARBA" id="ARBA00015047"/>
    </source>
</evidence>
<comment type="similarity">
    <text evidence="3">In the N-terminal section; belongs to the purine/pyrimidine phosphoribosyltransferase family.</text>
</comment>
<comment type="caution">
    <text evidence="15">The sequence shown here is derived from an EMBL/GenBank/DDBJ whole genome shotgun (WGS) entry which is preliminary data.</text>
</comment>
<keyword evidence="12" id="KW-0456">Lyase</keyword>
<dbReference type="SUPFAM" id="SSF51366">
    <property type="entry name" value="Ribulose-phoshate binding barrel"/>
    <property type="match status" value="1"/>
</dbReference>
<evidence type="ECO:0000313" key="16">
    <source>
        <dbReference type="Proteomes" id="UP001470230"/>
    </source>
</evidence>
<dbReference type="CDD" id="cd06223">
    <property type="entry name" value="PRTases_typeI"/>
    <property type="match status" value="1"/>
</dbReference>
<protein>
    <recommendedName>
        <fullName evidence="7">Uridine 5'-monophosphate synthase</fullName>
        <ecNumber evidence="5">2.4.2.10</ecNumber>
        <ecNumber evidence="6">4.1.1.23</ecNumber>
    </recommendedName>
</protein>
<evidence type="ECO:0000256" key="2">
    <source>
        <dbReference type="ARBA" id="ARBA00004889"/>
    </source>
</evidence>
<dbReference type="PANTHER" id="PTHR19278:SF9">
    <property type="entry name" value="URIDINE 5'-MONOPHOSPHATE SYNTHASE"/>
    <property type="match status" value="1"/>
</dbReference>
<dbReference type="InterPro" id="IPR047596">
    <property type="entry name" value="OMPdecase_bac"/>
</dbReference>
<keyword evidence="16" id="KW-1185">Reference proteome</keyword>
<comment type="pathway">
    <text evidence="1">Pyrimidine metabolism; UMP biosynthesis via de novo pathway; UMP from orotate: step 2/2.</text>
</comment>
<evidence type="ECO:0000256" key="13">
    <source>
        <dbReference type="ARBA" id="ARBA00023268"/>
    </source>
</evidence>
<evidence type="ECO:0000256" key="8">
    <source>
        <dbReference type="ARBA" id="ARBA00022676"/>
    </source>
</evidence>
<accession>A0ABR2JFA1</accession>
<dbReference type="SUPFAM" id="SSF53271">
    <property type="entry name" value="PRTase-like"/>
    <property type="match status" value="1"/>
</dbReference>
<gene>
    <name evidence="15" type="ORF">M9Y10_006207</name>
</gene>
<dbReference type="InterPro" id="IPR014732">
    <property type="entry name" value="OMPdecase"/>
</dbReference>
<dbReference type="NCBIfam" id="TIGR00336">
    <property type="entry name" value="pyrE"/>
    <property type="match status" value="1"/>
</dbReference>
<evidence type="ECO:0000256" key="3">
    <source>
        <dbReference type="ARBA" id="ARBA00006221"/>
    </source>
</evidence>
<keyword evidence="9" id="KW-0808">Transferase</keyword>
<keyword evidence="8" id="KW-0328">Glycosyltransferase</keyword>
<proteinExistence type="inferred from homology"/>
<comment type="pathway">
    <text evidence="2">Pyrimidine metabolism; UMP biosynthesis via de novo pathway; UMP from orotate: step 1/2.</text>
</comment>
<evidence type="ECO:0000313" key="15">
    <source>
        <dbReference type="EMBL" id="KAK8876023.1"/>
    </source>
</evidence>
<keyword evidence="11" id="KW-0665">Pyrimidine biosynthesis</keyword>
<dbReference type="EMBL" id="JAPFFF010000012">
    <property type="protein sequence ID" value="KAK8876023.1"/>
    <property type="molecule type" value="Genomic_DNA"/>
</dbReference>
<dbReference type="InterPro" id="IPR029057">
    <property type="entry name" value="PRTase-like"/>
</dbReference>
<dbReference type="HAMAP" id="MF_01200_B">
    <property type="entry name" value="OMPdecase_type1_B"/>
    <property type="match status" value="1"/>
</dbReference>
<dbReference type="InterPro" id="IPR013785">
    <property type="entry name" value="Aldolase_TIM"/>
</dbReference>
<organism evidence="15 16">
    <name type="scientific">Tritrichomonas musculus</name>
    <dbReference type="NCBI Taxonomy" id="1915356"/>
    <lineage>
        <taxon>Eukaryota</taxon>
        <taxon>Metamonada</taxon>
        <taxon>Parabasalia</taxon>
        <taxon>Tritrichomonadida</taxon>
        <taxon>Tritrichomonadidae</taxon>
        <taxon>Tritrichomonas</taxon>
    </lineage>
</organism>
<dbReference type="NCBIfam" id="TIGR01740">
    <property type="entry name" value="pyrF"/>
    <property type="match status" value="1"/>
</dbReference>
<dbReference type="Proteomes" id="UP001470230">
    <property type="component" value="Unassembled WGS sequence"/>
</dbReference>
<reference evidence="15 16" key="1">
    <citation type="submission" date="2024-04" db="EMBL/GenBank/DDBJ databases">
        <title>Tritrichomonas musculus Genome.</title>
        <authorList>
            <person name="Alves-Ferreira E."/>
            <person name="Grigg M."/>
            <person name="Lorenzi H."/>
            <person name="Galac M."/>
        </authorList>
    </citation>
    <scope>NUCLEOTIDE SEQUENCE [LARGE SCALE GENOMIC DNA]</scope>
    <source>
        <strain evidence="15 16">EAF2021</strain>
    </source>
</reference>
<dbReference type="HAMAP" id="MF_01208">
    <property type="entry name" value="PyrE"/>
    <property type="match status" value="1"/>
</dbReference>
<comment type="similarity">
    <text evidence="4">In the C-terminal section; belongs to the OMP decarboxylase family.</text>
</comment>
<evidence type="ECO:0000256" key="1">
    <source>
        <dbReference type="ARBA" id="ARBA00004861"/>
    </source>
</evidence>
<dbReference type="SMART" id="SM00934">
    <property type="entry name" value="OMPdecase"/>
    <property type="match status" value="1"/>
</dbReference>
<evidence type="ECO:0000256" key="11">
    <source>
        <dbReference type="ARBA" id="ARBA00022975"/>
    </source>
</evidence>
<dbReference type="Pfam" id="PF00215">
    <property type="entry name" value="OMPdecase"/>
    <property type="match status" value="1"/>
</dbReference>
<dbReference type="InterPro" id="IPR023031">
    <property type="entry name" value="OPRT"/>
</dbReference>
<evidence type="ECO:0000256" key="9">
    <source>
        <dbReference type="ARBA" id="ARBA00022679"/>
    </source>
</evidence>
<dbReference type="NCBIfam" id="NF001273">
    <property type="entry name" value="PRK00230.1"/>
    <property type="match status" value="1"/>
</dbReference>
<evidence type="ECO:0000259" key="14">
    <source>
        <dbReference type="SMART" id="SM00934"/>
    </source>
</evidence>
<dbReference type="Gene3D" id="3.20.20.70">
    <property type="entry name" value="Aldolase class I"/>
    <property type="match status" value="1"/>
</dbReference>
<dbReference type="Gene3D" id="3.40.50.2020">
    <property type="match status" value="1"/>
</dbReference>
<evidence type="ECO:0000256" key="4">
    <source>
        <dbReference type="ARBA" id="ARBA00009769"/>
    </source>
</evidence>
<evidence type="ECO:0000256" key="6">
    <source>
        <dbReference type="ARBA" id="ARBA00012321"/>
    </source>
</evidence>
<dbReference type="EC" id="4.1.1.23" evidence="6"/>
<dbReference type="InterPro" id="IPR018089">
    <property type="entry name" value="OMPdecase_AS"/>
</dbReference>
<dbReference type="InterPro" id="IPR004467">
    <property type="entry name" value="Or_phspho_trans_dom"/>
</dbReference>
<dbReference type="PANTHER" id="PTHR19278">
    <property type="entry name" value="OROTATE PHOSPHORIBOSYLTRANSFERASE"/>
    <property type="match status" value="1"/>
</dbReference>
<dbReference type="CDD" id="cd04725">
    <property type="entry name" value="OMP_decarboxylase_like"/>
    <property type="match status" value="1"/>
</dbReference>
<dbReference type="PROSITE" id="PS00156">
    <property type="entry name" value="OMPDECASE"/>
    <property type="match status" value="1"/>
</dbReference>
<dbReference type="EC" id="2.4.2.10" evidence="5"/>
<dbReference type="InterPro" id="IPR000836">
    <property type="entry name" value="PRTase_dom"/>
</dbReference>